<gene>
    <name evidence="1" type="ORF">SAMN05216247_103441</name>
</gene>
<organism evidence="1 2">
    <name type="scientific">Pseudomonas salomonii</name>
    <dbReference type="NCBI Taxonomy" id="191391"/>
    <lineage>
        <taxon>Bacteria</taxon>
        <taxon>Pseudomonadati</taxon>
        <taxon>Pseudomonadota</taxon>
        <taxon>Gammaproteobacteria</taxon>
        <taxon>Pseudomonadales</taxon>
        <taxon>Pseudomonadaceae</taxon>
        <taxon>Pseudomonas</taxon>
    </lineage>
</organism>
<dbReference type="EMBL" id="FNOX01000003">
    <property type="protein sequence ID" value="SDY34206.1"/>
    <property type="molecule type" value="Genomic_DNA"/>
</dbReference>
<dbReference type="Gene3D" id="1.20.120.330">
    <property type="entry name" value="Nucleotidyltransferases domain 2"/>
    <property type="match status" value="1"/>
</dbReference>
<dbReference type="Proteomes" id="UP000182902">
    <property type="component" value="Unassembled WGS sequence"/>
</dbReference>
<accession>A0A1H3J2P7</accession>
<dbReference type="SUPFAM" id="SSF81593">
    <property type="entry name" value="Nucleotidyltransferase substrate binding subunit/domain"/>
    <property type="match status" value="1"/>
</dbReference>
<proteinExistence type="predicted"/>
<reference evidence="1 2" key="1">
    <citation type="submission" date="2016-10" db="EMBL/GenBank/DDBJ databases">
        <authorList>
            <person name="de Groot N.N."/>
        </authorList>
    </citation>
    <scope>NUCLEOTIDE SEQUENCE [LARGE SCALE GENOMIC DNA]</scope>
    <source>
        <strain evidence="1 2">ICMP 14252</strain>
    </source>
</reference>
<dbReference type="RefSeq" id="WP_069788557.1">
    <property type="nucleotide sequence ID" value="NZ_FNOX01000003.1"/>
</dbReference>
<protein>
    <recommendedName>
        <fullName evidence="3">HEPN domain-containing protein</fullName>
    </recommendedName>
</protein>
<evidence type="ECO:0000313" key="1">
    <source>
        <dbReference type="EMBL" id="SDY34206.1"/>
    </source>
</evidence>
<sequence>MGTNMKRTLDEFVAGYQTPTESAWINDLAIRSFRDIGDGDYIAARLALRASLPTQAIWSGLQAVEKYLKCMLLLGRVSSKNVGHDLNKGLRLVNERLRFDISLPDRERKVFEHLADSEGDRYLVSSVFLLHDELPGLDALIWRLRQYCVPLGIKHYNDTPNESVLLANLAELRERLEGAPTDGYIPNGLLEKVLAEEGKPAHEGLVWRNAMFGNDEPISPGAGLNPFVAINSPLYLHPEIARPVSELIRLPAGALEAFETLAATKKR</sequence>
<name>A0A1H3J2P7_9PSED</name>
<evidence type="ECO:0008006" key="3">
    <source>
        <dbReference type="Google" id="ProtNLM"/>
    </source>
</evidence>
<evidence type="ECO:0000313" key="2">
    <source>
        <dbReference type="Proteomes" id="UP000182902"/>
    </source>
</evidence>
<dbReference type="AlphaFoldDB" id="A0A1H3J2P7"/>